<protein>
    <submittedName>
        <fullName evidence="2">Uncharacterized protein</fullName>
    </submittedName>
</protein>
<organism evidence="2">
    <name type="scientific">Panicum hallii</name>
    <dbReference type="NCBI Taxonomy" id="206008"/>
    <lineage>
        <taxon>Eukaryota</taxon>
        <taxon>Viridiplantae</taxon>
        <taxon>Streptophyta</taxon>
        <taxon>Embryophyta</taxon>
        <taxon>Tracheophyta</taxon>
        <taxon>Spermatophyta</taxon>
        <taxon>Magnoliopsida</taxon>
        <taxon>Liliopsida</taxon>
        <taxon>Poales</taxon>
        <taxon>Poaceae</taxon>
        <taxon>PACMAD clade</taxon>
        <taxon>Panicoideae</taxon>
        <taxon>Panicodae</taxon>
        <taxon>Paniceae</taxon>
        <taxon>Panicinae</taxon>
        <taxon>Panicum</taxon>
        <taxon>Panicum sect. Panicum</taxon>
    </lineage>
</organism>
<proteinExistence type="predicted"/>
<feature type="region of interest" description="Disordered" evidence="1">
    <location>
        <begin position="29"/>
        <end position="75"/>
    </location>
</feature>
<reference evidence="2" key="1">
    <citation type="submission" date="2018-04" db="EMBL/GenBank/DDBJ databases">
        <title>WGS assembly of Panicum hallii.</title>
        <authorList>
            <person name="Lovell J."/>
            <person name="Jenkins J."/>
            <person name="Lowry D."/>
            <person name="Mamidi S."/>
            <person name="Sreedasyam A."/>
            <person name="Weng X."/>
            <person name="Barry K."/>
            <person name="Bonette J."/>
            <person name="Campitelli B."/>
            <person name="Daum C."/>
            <person name="Gordon S."/>
            <person name="Gould B."/>
            <person name="Lipzen A."/>
            <person name="Macqueen A."/>
            <person name="Palacio-Mejia J."/>
            <person name="Plott C."/>
            <person name="Shakirov E."/>
            <person name="Shu S."/>
            <person name="Yoshinaga Y."/>
            <person name="Zane M."/>
            <person name="Rokhsar D."/>
            <person name="Grimwood J."/>
            <person name="Schmutz J."/>
            <person name="Juenger T."/>
        </authorList>
    </citation>
    <scope>NUCLEOTIDE SEQUENCE [LARGE SCALE GENOMIC DNA]</scope>
    <source>
        <strain evidence="2">FIL2</strain>
    </source>
</reference>
<dbReference type="Gramene" id="PVH64661">
    <property type="protein sequence ID" value="PVH64661"/>
    <property type="gene ID" value="PAHAL_2G327000"/>
</dbReference>
<sequence length="135" mass="14687">MKYLQHSSETFKRVEHTLATCTKTYPAMDAARSSTVGQHGGSRGERRPVAGHAASPPRLRHAGAAREPLRPAPGDLRLQARRSTLLAHRRELLCPHLRTPVPLHPAHATASHPARALRAAGGWSARARLGLEPSR</sequence>
<gene>
    <name evidence="2" type="ORF">PAHAL_2G327000</name>
</gene>
<dbReference type="Proteomes" id="UP000243499">
    <property type="component" value="Chromosome 2"/>
</dbReference>
<name>A0A2T8KR42_9POAL</name>
<dbReference type="EMBL" id="CM008047">
    <property type="protein sequence ID" value="PVH64661.1"/>
    <property type="molecule type" value="Genomic_DNA"/>
</dbReference>
<evidence type="ECO:0000313" key="2">
    <source>
        <dbReference type="EMBL" id="PVH64661.1"/>
    </source>
</evidence>
<dbReference type="AlphaFoldDB" id="A0A2T8KR42"/>
<accession>A0A2T8KR42</accession>
<evidence type="ECO:0000256" key="1">
    <source>
        <dbReference type="SAM" id="MobiDB-lite"/>
    </source>
</evidence>